<evidence type="ECO:0008006" key="3">
    <source>
        <dbReference type="Google" id="ProtNLM"/>
    </source>
</evidence>
<proteinExistence type="predicted"/>
<gene>
    <name evidence="1" type="ordered locus">AMIS_80080</name>
</gene>
<name>I0HJP1_ACTM4</name>
<accession>I0HJP1</accession>
<evidence type="ECO:0000313" key="2">
    <source>
        <dbReference type="Proteomes" id="UP000007882"/>
    </source>
</evidence>
<dbReference type="AlphaFoldDB" id="I0HJP1"/>
<reference evidence="1 2" key="1">
    <citation type="submission" date="2012-02" db="EMBL/GenBank/DDBJ databases">
        <title>Complete genome sequence of Actinoplanes missouriensis 431 (= NBRC 102363).</title>
        <authorList>
            <person name="Ohnishi Y."/>
            <person name="Ishikawa J."/>
            <person name="Sekine M."/>
            <person name="Hosoyama A."/>
            <person name="Harada T."/>
            <person name="Narita H."/>
            <person name="Hata T."/>
            <person name="Konno Y."/>
            <person name="Tutikane K."/>
            <person name="Fujita N."/>
            <person name="Horinouchi S."/>
            <person name="Hayakawa M."/>
        </authorList>
    </citation>
    <scope>NUCLEOTIDE SEQUENCE [LARGE SCALE GENOMIC DNA]</scope>
    <source>
        <strain evidence="2">ATCC 14538 / DSM 43046 / CBS 188.64 / JCM 3121 / NBRC 102363 / NCIMB 12654 / NRRL B-3342 / UNCC 431</strain>
    </source>
</reference>
<dbReference type="PATRIC" id="fig|512565.3.peg.8028"/>
<protein>
    <recommendedName>
        <fullName evidence="3">YokE-like PH domain-containing protein</fullName>
    </recommendedName>
</protein>
<dbReference type="Proteomes" id="UP000007882">
    <property type="component" value="Chromosome"/>
</dbReference>
<keyword evidence="2" id="KW-1185">Reference proteome</keyword>
<dbReference type="HOGENOM" id="CLU_1577835_0_0_11"/>
<dbReference type="EMBL" id="AP012319">
    <property type="protein sequence ID" value="BAL93228.1"/>
    <property type="molecule type" value="Genomic_DNA"/>
</dbReference>
<evidence type="ECO:0000313" key="1">
    <source>
        <dbReference type="EMBL" id="BAL93228.1"/>
    </source>
</evidence>
<sequence length="158" mass="17680">MDVFASTFHQAADAGSASPAANRHMTMFRRCVDQDDAAVMVARCARPGAPLSGDYYLLLTQRRLVVTQETRALHRQRLHLNAYLRHLNNVTWRLDLSKPGIELAATAVDGVRERFRLRLADTETVWRVEELLRQVFHGRPAVVAAPARRAPMGAPVLA</sequence>
<dbReference type="KEGG" id="ams:AMIS_80080"/>
<dbReference type="eggNOG" id="ENOG503401X">
    <property type="taxonomic scope" value="Bacteria"/>
</dbReference>
<organism evidence="1 2">
    <name type="scientific">Actinoplanes missouriensis (strain ATCC 14538 / DSM 43046 / CBS 188.64 / JCM 3121 / NBRC 102363 / NCIMB 12654 / NRRL B-3342 / UNCC 431)</name>
    <dbReference type="NCBI Taxonomy" id="512565"/>
    <lineage>
        <taxon>Bacteria</taxon>
        <taxon>Bacillati</taxon>
        <taxon>Actinomycetota</taxon>
        <taxon>Actinomycetes</taxon>
        <taxon>Micromonosporales</taxon>
        <taxon>Micromonosporaceae</taxon>
        <taxon>Actinoplanes</taxon>
    </lineage>
</organism>